<feature type="transmembrane region" description="Helical" evidence="1">
    <location>
        <begin position="148"/>
        <end position="169"/>
    </location>
</feature>
<feature type="transmembrane region" description="Helical" evidence="1">
    <location>
        <begin position="885"/>
        <end position="905"/>
    </location>
</feature>
<feature type="transmembrane region" description="Helical" evidence="1">
    <location>
        <begin position="729"/>
        <end position="746"/>
    </location>
</feature>
<keyword evidence="1" id="KW-0472">Membrane</keyword>
<feature type="transmembrane region" description="Helical" evidence="1">
    <location>
        <begin position="785"/>
        <end position="805"/>
    </location>
</feature>
<feature type="transmembrane region" description="Helical" evidence="1">
    <location>
        <begin position="925"/>
        <end position="948"/>
    </location>
</feature>
<sequence>MKGWTTALPRKRESEFFWHSLVDATGRYTSGLFSGNVFWLGNVDQCREMRIKFIDRHSDDKSEHQEDIPPFLVSMSSITLNLSIYQTNLNETYRVIFGFCSPDSCNLEDTEKLLYFVQDQRGNDSSMKIAIETIRNLSKKYSLWEDPIFHVLLVALVVVIVIVMLGTFYDIALRYQVLHMEQNAHSSSNMMTEMKILSPNENVEGEVTITKLWSVKKHNGTLEGSVQDSLANQQVRTLTNTDKIPERNWTTLPEALDIFNVRYLASNWTEGKFPVQEQCAKDITRYIEGLKRQEGWALKVDDASGRYTNSFFWGNSYYVGSATQCAYIDRDYGKKIAKVHEDASIDEVEEFNIEPRKKNSGPSGNNLWVGTKLDKPPYKLGFYMITISMNTTLSPVTRMIYLGVCLPFSCNATDVFVITKLAGSEQAVKHLSIEKVRDQHNAYNMYEDPVFWILFGVSATIFFLMVIGTAYDIYITRKYTHGRNVIYDLERHVKLEQLAVKNQKSLSEQRCTSMLIPFTENERVTNTYRQAQDKDSSKDSDTFLLLYSVAFQGKVYLPVPVTEAIINGPQSLAVNNNNNHECSLRSASPEIHKFSVFEELLLSFSIRTNVKIICDDKVGGDTISTIHGLRAISMAWVILGHTCITAFKYSDNMEYRKVVEKKFLFQTITNGAFSVDTFFFMGGLLVSFLYFRTNAKGDLNKLTQGTRGIIAGGLKFIGLLIYRFCRLTAPYMFVLGVVQIAMKWFHSNSVFEPPTADHYNCANYWWRNLLYINTLFPVDQMCMIWSWYVADDTQFYIVGAVILILATNHFKIATFAMTTLLMSSWLTTGYIALVNNHMPSSDDPLALFDKIYDKPWTRLGPYLIGMSMGYLLFKIDCKIKMSKTTVCVGWLLSSACLLSLLYGLYETELSPIMAATYSSLSHSVWALGLSWIVIACSTGYGGYVNSILSAPILYPISRTTYCAYLVHPLVIRLTAMNLDSPFHLGKYTMVC</sequence>
<feature type="transmembrane region" description="Helical" evidence="1">
    <location>
        <begin position="812"/>
        <end position="835"/>
    </location>
</feature>
<organism evidence="3 4">
    <name type="scientific">Eufriesea mexicana</name>
    <dbReference type="NCBI Taxonomy" id="516756"/>
    <lineage>
        <taxon>Eukaryota</taxon>
        <taxon>Metazoa</taxon>
        <taxon>Ecdysozoa</taxon>
        <taxon>Arthropoda</taxon>
        <taxon>Hexapoda</taxon>
        <taxon>Insecta</taxon>
        <taxon>Pterygota</taxon>
        <taxon>Neoptera</taxon>
        <taxon>Endopterygota</taxon>
        <taxon>Hymenoptera</taxon>
        <taxon>Apocrita</taxon>
        <taxon>Aculeata</taxon>
        <taxon>Apoidea</taxon>
        <taxon>Anthophila</taxon>
        <taxon>Apidae</taxon>
        <taxon>Eufriesea</taxon>
    </lineage>
</organism>
<evidence type="ECO:0000259" key="2">
    <source>
        <dbReference type="SMART" id="SM00703"/>
    </source>
</evidence>
<dbReference type="Pfam" id="PF20146">
    <property type="entry name" value="NRF"/>
    <property type="match status" value="2"/>
</dbReference>
<dbReference type="Pfam" id="PF01757">
    <property type="entry name" value="Acyl_transf_3"/>
    <property type="match status" value="1"/>
</dbReference>
<dbReference type="OrthoDB" id="207378at2759"/>
<evidence type="ECO:0000256" key="1">
    <source>
        <dbReference type="SAM" id="Phobius"/>
    </source>
</evidence>
<dbReference type="InterPro" id="IPR052728">
    <property type="entry name" value="O2_lipid_transport_reg"/>
</dbReference>
<dbReference type="PANTHER" id="PTHR11161">
    <property type="entry name" value="O-ACYLTRANSFERASE"/>
    <property type="match status" value="1"/>
</dbReference>
<keyword evidence="1" id="KW-0812">Transmembrane</keyword>
<keyword evidence="4" id="KW-1185">Reference proteome</keyword>
<dbReference type="EMBL" id="KQ760132">
    <property type="protein sequence ID" value="OAD61806.1"/>
    <property type="molecule type" value="Genomic_DNA"/>
</dbReference>
<dbReference type="AlphaFoldDB" id="A0A310SV83"/>
<reference evidence="3 4" key="1">
    <citation type="submission" date="2015-07" db="EMBL/GenBank/DDBJ databases">
        <title>The genome of Eufriesea mexicana.</title>
        <authorList>
            <person name="Pan H."/>
            <person name="Kapheim K."/>
        </authorList>
    </citation>
    <scope>NUCLEOTIDE SEQUENCE [LARGE SCALE GENOMIC DNA]</scope>
    <source>
        <strain evidence="3">0111107269</strain>
        <tissue evidence="3">Whole body</tissue>
    </source>
</reference>
<accession>A0A310SV83</accession>
<dbReference type="SMART" id="SM00703">
    <property type="entry name" value="NRF"/>
    <property type="match status" value="1"/>
</dbReference>
<feature type="transmembrane region" description="Helical" evidence="1">
    <location>
        <begin position="855"/>
        <end position="873"/>
    </location>
</feature>
<dbReference type="GO" id="GO:0016747">
    <property type="term" value="F:acyltransferase activity, transferring groups other than amino-acyl groups"/>
    <property type="evidence" value="ECO:0007669"/>
    <property type="project" value="InterPro"/>
</dbReference>
<dbReference type="PANTHER" id="PTHR11161:SF72">
    <property type="entry name" value="FI21449P1"/>
    <property type="match status" value="1"/>
</dbReference>
<feature type="transmembrane region" description="Helical" evidence="1">
    <location>
        <begin position="450"/>
        <end position="474"/>
    </location>
</feature>
<evidence type="ECO:0000313" key="4">
    <source>
        <dbReference type="Proteomes" id="UP000250275"/>
    </source>
</evidence>
<gene>
    <name evidence="3" type="ORF">WN48_08899</name>
</gene>
<name>A0A310SV83_9HYME</name>
<feature type="domain" description="Nose resistant-to-fluoxetine protein N-terminal" evidence="2">
    <location>
        <begin position="276"/>
        <end position="440"/>
    </location>
</feature>
<feature type="transmembrane region" description="Helical" evidence="1">
    <location>
        <begin position="663"/>
        <end position="690"/>
    </location>
</feature>
<dbReference type="InterPro" id="IPR002656">
    <property type="entry name" value="Acyl_transf_3_dom"/>
</dbReference>
<dbReference type="InterPro" id="IPR006621">
    <property type="entry name" value="Nose-resist-to-fluoxetine_N"/>
</dbReference>
<protein>
    <submittedName>
        <fullName evidence="3">Nose resistant to fluoxetine protein 6</fullName>
    </submittedName>
</protein>
<proteinExistence type="predicted"/>
<evidence type="ECO:0000313" key="3">
    <source>
        <dbReference type="EMBL" id="OAD61806.1"/>
    </source>
</evidence>
<keyword evidence="1" id="KW-1133">Transmembrane helix</keyword>
<dbReference type="Proteomes" id="UP000250275">
    <property type="component" value="Unassembled WGS sequence"/>
</dbReference>